<evidence type="ECO:0000313" key="4">
    <source>
        <dbReference type="Proteomes" id="UP000829455"/>
    </source>
</evidence>
<sequence length="188" mass="20626">MKNTILLVGVLSLAACSPTHDDLNMWIKQTQDEAKVKVTPFQAPTITPPVAYTPPAYNGLNAFDYRRLENAPKGNNAPNLNRQKETLEAFSLENMRYVGILRGNNKTSGFIDVNGHVYTVMPGNYIGQNYGKIQTITEDKITLTELIEDSSGNWIYRKAELPLSTQSDEGSSGASTAESRSESAAIPN</sequence>
<organism evidence="3 4">
    <name type="scientific">Neisseria macacae ATCC 33926</name>
    <dbReference type="NCBI Taxonomy" id="997348"/>
    <lineage>
        <taxon>Bacteria</taxon>
        <taxon>Pseudomonadati</taxon>
        <taxon>Pseudomonadota</taxon>
        <taxon>Betaproteobacteria</taxon>
        <taxon>Neisseriales</taxon>
        <taxon>Neisseriaceae</taxon>
        <taxon>Neisseria</taxon>
    </lineage>
</organism>
<dbReference type="Pfam" id="PF04351">
    <property type="entry name" value="PilP"/>
    <property type="match status" value="1"/>
</dbReference>
<gene>
    <name evidence="3" type="ORF">MON40_11810</name>
</gene>
<feature type="chain" id="PRO_5046210498" evidence="2">
    <location>
        <begin position="22"/>
        <end position="188"/>
    </location>
</feature>
<dbReference type="RefSeq" id="WP_003765902.1">
    <property type="nucleotide sequence ID" value="NZ_CP094241.1"/>
</dbReference>
<accession>A0ABY3Y5U4</accession>
<keyword evidence="2" id="KW-0732">Signal</keyword>
<dbReference type="InterPro" id="IPR007446">
    <property type="entry name" value="PilP"/>
</dbReference>
<feature type="compositionally biased region" description="Low complexity" evidence="1">
    <location>
        <begin position="167"/>
        <end position="188"/>
    </location>
</feature>
<dbReference type="EMBL" id="CP094241">
    <property type="protein sequence ID" value="UNV84671.1"/>
    <property type="molecule type" value="Genomic_DNA"/>
</dbReference>
<name>A0ABY3Y5U4_9NEIS</name>
<evidence type="ECO:0000256" key="2">
    <source>
        <dbReference type="SAM" id="SignalP"/>
    </source>
</evidence>
<feature type="signal peptide" evidence="2">
    <location>
        <begin position="1"/>
        <end position="21"/>
    </location>
</feature>
<evidence type="ECO:0000313" key="3">
    <source>
        <dbReference type="EMBL" id="UNV84671.1"/>
    </source>
</evidence>
<dbReference type="Gene3D" id="2.30.30.830">
    <property type="match status" value="1"/>
</dbReference>
<feature type="region of interest" description="Disordered" evidence="1">
    <location>
        <begin position="164"/>
        <end position="188"/>
    </location>
</feature>
<reference evidence="3 4" key="1">
    <citation type="submission" date="2022-03" db="EMBL/GenBank/DDBJ databases">
        <title>Genome sequencing of Neisseria macacae.</title>
        <authorList>
            <person name="Baek M.-G."/>
        </authorList>
    </citation>
    <scope>NUCLEOTIDE SEQUENCE [LARGE SCALE GENOMIC DNA]</scope>
    <source>
        <strain evidence="3 4">ATCC 33926</strain>
    </source>
</reference>
<protein>
    <submittedName>
        <fullName evidence="3">Pilus assembly protein PilP</fullName>
    </submittedName>
</protein>
<keyword evidence="4" id="KW-1185">Reference proteome</keyword>
<evidence type="ECO:0000256" key="1">
    <source>
        <dbReference type="SAM" id="MobiDB-lite"/>
    </source>
</evidence>
<proteinExistence type="predicted"/>
<dbReference type="PIRSF" id="PIRSF016481">
    <property type="entry name" value="Pilus_assembly_PilP"/>
    <property type="match status" value="1"/>
</dbReference>
<dbReference type="PROSITE" id="PS51257">
    <property type="entry name" value="PROKAR_LIPOPROTEIN"/>
    <property type="match status" value="1"/>
</dbReference>
<dbReference type="Proteomes" id="UP000829455">
    <property type="component" value="Chromosome"/>
</dbReference>